<evidence type="ECO:0000256" key="5">
    <source>
        <dbReference type="ARBA" id="ARBA00022602"/>
    </source>
</evidence>
<accession>A0A9N7NPG2</accession>
<gene>
    <name evidence="14" type="ORF">SHERM_29008</name>
</gene>
<keyword evidence="7" id="KW-0677">Repeat</keyword>
<evidence type="ECO:0000256" key="6">
    <source>
        <dbReference type="ARBA" id="ARBA00022679"/>
    </source>
</evidence>
<dbReference type="GO" id="GO:0005965">
    <property type="term" value="C:protein farnesyltransferase complex"/>
    <property type="evidence" value="ECO:0007669"/>
    <property type="project" value="TreeGrafter"/>
</dbReference>
<dbReference type="GO" id="GO:0005953">
    <property type="term" value="C:CAAX-protein geranylgeranyltransferase complex"/>
    <property type="evidence" value="ECO:0007669"/>
    <property type="project" value="TreeGrafter"/>
</dbReference>
<dbReference type="Gene3D" id="1.25.40.120">
    <property type="entry name" value="Protein prenylyltransferase"/>
    <property type="match status" value="2"/>
</dbReference>
<dbReference type="OrthoDB" id="272289at2759"/>
<keyword evidence="6" id="KW-0808">Transferase</keyword>
<evidence type="ECO:0000256" key="7">
    <source>
        <dbReference type="ARBA" id="ARBA00022737"/>
    </source>
</evidence>
<evidence type="ECO:0000313" key="15">
    <source>
        <dbReference type="Proteomes" id="UP001153555"/>
    </source>
</evidence>
<evidence type="ECO:0000256" key="1">
    <source>
        <dbReference type="ARBA" id="ARBA00001946"/>
    </source>
</evidence>
<evidence type="ECO:0000256" key="9">
    <source>
        <dbReference type="ARBA" id="ARBA00040965"/>
    </source>
</evidence>
<comment type="caution">
    <text evidence="14">The sequence shown here is derived from an EMBL/GenBank/DDBJ whole genome shotgun (WGS) entry which is preliminary data.</text>
</comment>
<protein>
    <recommendedName>
        <fullName evidence="9">Protein farnesyltransferase/geranylgeranyltransferase type-1 subunit alpha</fullName>
        <ecNumber evidence="4">2.5.1.58</ecNumber>
        <ecNumber evidence="3">2.5.1.59</ecNumber>
    </recommendedName>
    <alternativeName>
        <fullName evidence="12">CAAX farnesyltransferase subunit alpha</fullName>
    </alternativeName>
    <alternativeName>
        <fullName evidence="11">FTase-alpha</fullName>
    </alternativeName>
    <alternativeName>
        <fullName evidence="10">Ras proteins prenyltransferase subunit alpha</fullName>
    </alternativeName>
    <alternativeName>
        <fullName evidence="13">Type I protein geranyl-geranyltransferase subunit alpha</fullName>
    </alternativeName>
</protein>
<keyword evidence="8" id="KW-0460">Magnesium</keyword>
<dbReference type="SUPFAM" id="SSF48439">
    <property type="entry name" value="Protein prenylyltransferase"/>
    <property type="match status" value="2"/>
</dbReference>
<sequence length="284" mass="33576">MGLAGRKPTEDEQVRQIASIHCPRDLVVNGFCFGISENSFHLILKAIMLNPQNQLLWETRRWLLQAYGRSRKLELEYFRALDGEAGAILKKSYEIWFHRFWLAKAIGPEATKQELDSIKNFLVTNPDDSRLWYIFIEIVQQFRLRDLGGEFEFVDNFLTNHPMACGAWAYRKLLVQSPFANKLDALKFTDGILLGNVNNLDAWTHRDDICDMLDLNEKTKELENMKNVYAHKDYRTSKYFWFSRQFIAESFPEELRTNIANLELQFSHEVLLFDIENYYAWFHR</sequence>
<proteinExistence type="inferred from homology"/>
<organism evidence="14 15">
    <name type="scientific">Striga hermonthica</name>
    <name type="common">Purple witchweed</name>
    <name type="synonym">Buchnera hermonthica</name>
    <dbReference type="NCBI Taxonomy" id="68872"/>
    <lineage>
        <taxon>Eukaryota</taxon>
        <taxon>Viridiplantae</taxon>
        <taxon>Streptophyta</taxon>
        <taxon>Embryophyta</taxon>
        <taxon>Tracheophyta</taxon>
        <taxon>Spermatophyta</taxon>
        <taxon>Magnoliopsida</taxon>
        <taxon>eudicotyledons</taxon>
        <taxon>Gunneridae</taxon>
        <taxon>Pentapetalae</taxon>
        <taxon>asterids</taxon>
        <taxon>lamiids</taxon>
        <taxon>Lamiales</taxon>
        <taxon>Orobanchaceae</taxon>
        <taxon>Buchnereae</taxon>
        <taxon>Striga</taxon>
    </lineage>
</organism>
<evidence type="ECO:0000256" key="10">
    <source>
        <dbReference type="ARBA" id="ARBA00041392"/>
    </source>
</evidence>
<reference evidence="14" key="1">
    <citation type="submission" date="2019-12" db="EMBL/GenBank/DDBJ databases">
        <authorList>
            <person name="Scholes J."/>
        </authorList>
    </citation>
    <scope>NUCLEOTIDE SEQUENCE</scope>
</reference>
<comment type="similarity">
    <text evidence="2">Belongs to the protein prenyltransferase subunit alpha family.</text>
</comment>
<dbReference type="EC" id="2.5.1.59" evidence="3"/>
<dbReference type="Proteomes" id="UP001153555">
    <property type="component" value="Unassembled WGS sequence"/>
</dbReference>
<dbReference type="InterPro" id="IPR002088">
    <property type="entry name" value="Prenyl_trans_a"/>
</dbReference>
<keyword evidence="15" id="KW-1185">Reference proteome</keyword>
<dbReference type="GO" id="GO:0004662">
    <property type="term" value="F:CAAX-protein geranylgeranyltransferase activity"/>
    <property type="evidence" value="ECO:0007669"/>
    <property type="project" value="UniProtKB-EC"/>
</dbReference>
<comment type="cofactor">
    <cofactor evidence="1">
        <name>Mg(2+)</name>
        <dbReference type="ChEBI" id="CHEBI:18420"/>
    </cofactor>
</comment>
<evidence type="ECO:0000256" key="2">
    <source>
        <dbReference type="ARBA" id="ARBA00006734"/>
    </source>
</evidence>
<evidence type="ECO:0000256" key="4">
    <source>
        <dbReference type="ARBA" id="ARBA00012702"/>
    </source>
</evidence>
<evidence type="ECO:0000256" key="12">
    <source>
        <dbReference type="ARBA" id="ARBA00043086"/>
    </source>
</evidence>
<dbReference type="EMBL" id="CACSLK010027842">
    <property type="protein sequence ID" value="CAA0833752.1"/>
    <property type="molecule type" value="Genomic_DNA"/>
</dbReference>
<evidence type="ECO:0000313" key="14">
    <source>
        <dbReference type="EMBL" id="CAA0833752.1"/>
    </source>
</evidence>
<dbReference type="Pfam" id="PF01239">
    <property type="entry name" value="PPTA"/>
    <property type="match status" value="2"/>
</dbReference>
<dbReference type="PANTHER" id="PTHR11129">
    <property type="entry name" value="PROTEIN FARNESYLTRANSFERASE ALPHA SUBUNIT/RAB GERANYLGERANYL TRANSFERASE ALPHA SUBUNIT"/>
    <property type="match status" value="1"/>
</dbReference>
<evidence type="ECO:0000256" key="11">
    <source>
        <dbReference type="ARBA" id="ARBA00042436"/>
    </source>
</evidence>
<evidence type="ECO:0000256" key="13">
    <source>
        <dbReference type="ARBA" id="ARBA00043219"/>
    </source>
</evidence>
<dbReference type="PROSITE" id="PS51147">
    <property type="entry name" value="PFTA"/>
    <property type="match status" value="2"/>
</dbReference>
<dbReference type="GO" id="GO:0004660">
    <property type="term" value="F:protein farnesyltransferase activity"/>
    <property type="evidence" value="ECO:0007669"/>
    <property type="project" value="UniProtKB-EC"/>
</dbReference>
<dbReference type="AlphaFoldDB" id="A0A9N7NPG2"/>
<keyword evidence="5" id="KW-0637">Prenyltransferase</keyword>
<name>A0A9N7NPG2_STRHE</name>
<dbReference type="EC" id="2.5.1.58" evidence="4"/>
<evidence type="ECO:0000256" key="3">
    <source>
        <dbReference type="ARBA" id="ARBA00012700"/>
    </source>
</evidence>
<dbReference type="PANTHER" id="PTHR11129:SF1">
    <property type="entry name" value="PROTEIN FARNESYLTRANSFERASE_GERANYLGERANYLTRANSFERASE TYPE-1 SUBUNIT ALPHA"/>
    <property type="match status" value="1"/>
</dbReference>
<evidence type="ECO:0000256" key="8">
    <source>
        <dbReference type="ARBA" id="ARBA00022842"/>
    </source>
</evidence>